<dbReference type="Pfam" id="PF13641">
    <property type="entry name" value="Glyco_tranf_2_3"/>
    <property type="match status" value="1"/>
</dbReference>
<feature type="transmembrane region" description="Helical" evidence="7">
    <location>
        <begin position="27"/>
        <end position="50"/>
    </location>
</feature>
<feature type="compositionally biased region" description="Polar residues" evidence="6">
    <location>
        <begin position="1"/>
        <end position="13"/>
    </location>
</feature>
<feature type="region of interest" description="Disordered" evidence="6">
    <location>
        <begin position="659"/>
        <end position="688"/>
    </location>
</feature>
<dbReference type="SUPFAM" id="SSF53448">
    <property type="entry name" value="Nucleotide-diphospho-sugar transferases"/>
    <property type="match status" value="1"/>
</dbReference>
<evidence type="ECO:0000256" key="7">
    <source>
        <dbReference type="SAM" id="Phobius"/>
    </source>
</evidence>
<keyword evidence="3" id="KW-0328">Glycosyltransferase</keyword>
<reference evidence="8" key="1">
    <citation type="submission" date="2022-01" db="EMBL/GenBank/DDBJ databases">
        <authorList>
            <person name="Braso-Vives M."/>
        </authorList>
    </citation>
    <scope>NUCLEOTIDE SEQUENCE</scope>
</reference>
<keyword evidence="7" id="KW-0812">Transmembrane</keyword>
<evidence type="ECO:0000256" key="4">
    <source>
        <dbReference type="ARBA" id="ARBA00022679"/>
    </source>
</evidence>
<name>A0A8J9YZI5_BRALA</name>
<feature type="transmembrane region" description="Helical" evidence="7">
    <location>
        <begin position="511"/>
        <end position="533"/>
    </location>
</feature>
<dbReference type="InterPro" id="IPR029044">
    <property type="entry name" value="Nucleotide-diphossugar_trans"/>
</dbReference>
<dbReference type="PANTHER" id="PTHR22913">
    <property type="entry name" value="HYALURONAN SYNTHASE"/>
    <property type="match status" value="1"/>
</dbReference>
<gene>
    <name evidence="8" type="primary">HAS2</name>
    <name evidence="8" type="ORF">BLAG_LOCUS7279</name>
</gene>
<keyword evidence="9" id="KW-1185">Reference proteome</keyword>
<sequence>MYAKSTASRTPPQEATPRRKKMKCRKILRIVFTTLFAVTLFAGMVAVYAWGFQFIHNNHRYISFGLYGAIVALHLIIQSIFAYLEHRVMKRADDFPPCQNKSVALMIAAYQEDPILLQKCLESIRDIQYQNLKVILVIDGNSDDDMYMRDQFVDVFGAENSDTFVWRNNYHSKEKIPEHVPQLLLNGAKKHQQKVVVSSKKDAGEQTVQDIIRNNKYSCIMQKWGGKREVMYTAFKALGDTVDYIQVCDSDTILDPKCTTEMAQVLDNDRSVGAVGGDVRIWNHSDSVISFMSSLRYWMAFNIERACQSYFNCVSCISGPLGFYRNDLLQSILEKWYNQKFLGKHCTFGDDRHLTNRILSLGYGTKYTARSFCYTETPAQYLRWLNQQTRWTKSYFREWLYNARWFHKHHLWMTYESIITGLFPFFVTITVIRLFYVGVWNIVLILVTIQLVGLVKSIYACILRKNPIMIFMSVYSMLYMTSLLPAKYWAILTINKSGWGTSGRKRIVTNFIPLVPLIAWFLILAGGLAYSIYREVLVHVPLINKLRLTYIGVGLGVYLLYWLFIASLFMVRKWRAKTFKDGYDLEAQGYDNQTFKEDDSGKKIPPALDLSGLATRRPTLIAASPDYESGVLTGVPQFVYPDRRKSSLTRRTSIERWGTRLEDITGPKSPKSPKASSPTKLPSLAEGGDRRLSLITVSPNYEKGMLSGVPHFVYPGGRKASLTRKDSQEQRWYLAPPAKPLSTVDEVSGRSSPVSTAPASEANVPPTLPQIPAVTKASAPVKLGNIPVTIIPGRPRLAHPTIKHGDDYVEHGYNFSKLTK</sequence>
<organism evidence="8 9">
    <name type="scientific">Branchiostoma lanceolatum</name>
    <name type="common">Common lancelet</name>
    <name type="synonym">Amphioxus lanceolatum</name>
    <dbReference type="NCBI Taxonomy" id="7740"/>
    <lineage>
        <taxon>Eukaryota</taxon>
        <taxon>Metazoa</taxon>
        <taxon>Chordata</taxon>
        <taxon>Cephalochordata</taxon>
        <taxon>Leptocardii</taxon>
        <taxon>Amphioxiformes</taxon>
        <taxon>Branchiostomatidae</taxon>
        <taxon>Branchiostoma</taxon>
    </lineage>
</organism>
<keyword evidence="7" id="KW-1133">Transmembrane helix</keyword>
<dbReference type="GO" id="GO:0005886">
    <property type="term" value="C:plasma membrane"/>
    <property type="evidence" value="ECO:0007669"/>
    <property type="project" value="UniProtKB-SubCell"/>
</dbReference>
<feature type="compositionally biased region" description="Polar residues" evidence="6">
    <location>
        <begin position="749"/>
        <end position="758"/>
    </location>
</feature>
<dbReference type="AlphaFoldDB" id="A0A8J9YZI5"/>
<feature type="compositionally biased region" description="Low complexity" evidence="6">
    <location>
        <begin position="667"/>
        <end position="683"/>
    </location>
</feature>
<keyword evidence="2" id="KW-1003">Cell membrane</keyword>
<evidence type="ECO:0000256" key="2">
    <source>
        <dbReference type="ARBA" id="ARBA00022475"/>
    </source>
</evidence>
<evidence type="ECO:0000256" key="6">
    <source>
        <dbReference type="SAM" id="MobiDB-lite"/>
    </source>
</evidence>
<feature type="region of interest" description="Disordered" evidence="6">
    <location>
        <begin position="742"/>
        <end position="763"/>
    </location>
</feature>
<evidence type="ECO:0000313" key="9">
    <source>
        <dbReference type="Proteomes" id="UP000838412"/>
    </source>
</evidence>
<dbReference type="GO" id="GO:0050501">
    <property type="term" value="F:hyaluronan synthase activity"/>
    <property type="evidence" value="ECO:0007669"/>
    <property type="project" value="TreeGrafter"/>
</dbReference>
<feature type="transmembrane region" description="Helical" evidence="7">
    <location>
        <begin position="442"/>
        <end position="463"/>
    </location>
</feature>
<evidence type="ECO:0000256" key="3">
    <source>
        <dbReference type="ARBA" id="ARBA00022676"/>
    </source>
</evidence>
<evidence type="ECO:0000256" key="1">
    <source>
        <dbReference type="ARBA" id="ARBA00004236"/>
    </source>
</evidence>
<comment type="subcellular location">
    <subcellularLocation>
        <location evidence="1">Cell membrane</location>
    </subcellularLocation>
</comment>
<keyword evidence="4" id="KW-0808">Transferase</keyword>
<keyword evidence="5 7" id="KW-0472">Membrane</keyword>
<protein>
    <submittedName>
        <fullName evidence="8">HAS2 protein</fullName>
    </submittedName>
</protein>
<dbReference type="OrthoDB" id="10004070at2759"/>
<proteinExistence type="predicted"/>
<dbReference type="EMBL" id="OV696699">
    <property type="protein sequence ID" value="CAH1244705.1"/>
    <property type="molecule type" value="Genomic_DNA"/>
</dbReference>
<evidence type="ECO:0000313" key="8">
    <source>
        <dbReference type="EMBL" id="CAH1244705.1"/>
    </source>
</evidence>
<dbReference type="PANTHER" id="PTHR22913:SF12">
    <property type="entry name" value="MANNURONAN SYNTHASE"/>
    <property type="match status" value="1"/>
</dbReference>
<feature type="transmembrane region" description="Helical" evidence="7">
    <location>
        <begin position="62"/>
        <end position="84"/>
    </location>
</feature>
<feature type="transmembrane region" description="Helical" evidence="7">
    <location>
        <begin position="548"/>
        <end position="571"/>
    </location>
</feature>
<evidence type="ECO:0000256" key="5">
    <source>
        <dbReference type="ARBA" id="ARBA00023136"/>
    </source>
</evidence>
<dbReference type="Gene3D" id="3.90.550.10">
    <property type="entry name" value="Spore Coat Polysaccharide Biosynthesis Protein SpsA, Chain A"/>
    <property type="match status" value="1"/>
</dbReference>
<accession>A0A8J9YZI5</accession>
<dbReference type="GO" id="GO:0030213">
    <property type="term" value="P:hyaluronan biosynthetic process"/>
    <property type="evidence" value="ECO:0007669"/>
    <property type="project" value="TreeGrafter"/>
</dbReference>
<dbReference type="GO" id="GO:0085029">
    <property type="term" value="P:extracellular matrix assembly"/>
    <property type="evidence" value="ECO:0007669"/>
    <property type="project" value="TreeGrafter"/>
</dbReference>
<dbReference type="Proteomes" id="UP000838412">
    <property type="component" value="Chromosome 14"/>
</dbReference>
<feature type="region of interest" description="Disordered" evidence="6">
    <location>
        <begin position="1"/>
        <end position="20"/>
    </location>
</feature>